<evidence type="ECO:0000313" key="2">
    <source>
        <dbReference type="EMBL" id="GIL30917.1"/>
    </source>
</evidence>
<keyword evidence="1" id="KW-1133">Transmembrane helix</keyword>
<reference evidence="3" key="1">
    <citation type="journal article" date="2021" name="Int. J. Syst. Evol. Microbiol.">
        <title>Actinocatenispora comari sp. nov., an endophytic actinomycete isolated from aerial parts of Comarum salesowianum.</title>
        <authorList>
            <person name="Oyunbileg N."/>
            <person name="Iizaka Y."/>
            <person name="Hamada M."/>
            <person name="Davaapurev B.O."/>
            <person name="Fukumoto A."/>
            <person name="Tsetseg B."/>
            <person name="Kato F."/>
            <person name="Tamura T."/>
            <person name="Batkhuu J."/>
            <person name="Anzai Y."/>
        </authorList>
    </citation>
    <scope>NUCLEOTIDE SEQUENCE [LARGE SCALE GENOMIC DNA]</scope>
    <source>
        <strain evidence="3">NUM-2625</strain>
    </source>
</reference>
<comment type="caution">
    <text evidence="2">The sequence shown here is derived from an EMBL/GenBank/DDBJ whole genome shotgun (WGS) entry which is preliminary data.</text>
</comment>
<dbReference type="Proteomes" id="UP000614996">
    <property type="component" value="Unassembled WGS sequence"/>
</dbReference>
<dbReference type="AlphaFoldDB" id="A0A8J4AKB8"/>
<evidence type="ECO:0000256" key="1">
    <source>
        <dbReference type="SAM" id="Phobius"/>
    </source>
</evidence>
<feature type="transmembrane region" description="Helical" evidence="1">
    <location>
        <begin position="22"/>
        <end position="41"/>
    </location>
</feature>
<evidence type="ECO:0008006" key="4">
    <source>
        <dbReference type="Google" id="ProtNLM"/>
    </source>
</evidence>
<sequence>MTQPEPTTTAAVTLTARRLRRVLIVLCTTEITSWGVLYYAFPVLAPHIHTATGWPLPALTAACRSANWSPPPWASRWAAYSIDTGPARS</sequence>
<dbReference type="RefSeq" id="WP_207128676.1">
    <property type="nucleotide sequence ID" value="NZ_BOPO01000128.1"/>
</dbReference>
<proteinExistence type="predicted"/>
<keyword evidence="1" id="KW-0812">Transmembrane</keyword>
<accession>A0A8J4AKB8</accession>
<keyword evidence="1" id="KW-0472">Membrane</keyword>
<dbReference type="EMBL" id="BOPO01000128">
    <property type="protein sequence ID" value="GIL30917.1"/>
    <property type="molecule type" value="Genomic_DNA"/>
</dbReference>
<gene>
    <name evidence="2" type="ORF">NUM_61710</name>
</gene>
<organism evidence="2 3">
    <name type="scientific">Actinocatenispora comari</name>
    <dbReference type="NCBI Taxonomy" id="2807577"/>
    <lineage>
        <taxon>Bacteria</taxon>
        <taxon>Bacillati</taxon>
        <taxon>Actinomycetota</taxon>
        <taxon>Actinomycetes</taxon>
        <taxon>Micromonosporales</taxon>
        <taxon>Micromonosporaceae</taxon>
        <taxon>Actinocatenispora</taxon>
    </lineage>
</organism>
<evidence type="ECO:0000313" key="3">
    <source>
        <dbReference type="Proteomes" id="UP000614996"/>
    </source>
</evidence>
<keyword evidence="3" id="KW-1185">Reference proteome</keyword>
<name>A0A8J4AKB8_9ACTN</name>
<protein>
    <recommendedName>
        <fullName evidence="4">MFS transporter</fullName>
    </recommendedName>
</protein>